<accession>A0ABP6S0M0</accession>
<dbReference type="SMART" id="SM00345">
    <property type="entry name" value="HTH_GNTR"/>
    <property type="match status" value="1"/>
</dbReference>
<dbReference type="Gene3D" id="1.10.10.10">
    <property type="entry name" value="Winged helix-like DNA-binding domain superfamily/Winged helix DNA-binding domain"/>
    <property type="match status" value="1"/>
</dbReference>
<reference evidence="9" key="2">
    <citation type="journal article" date="2019" name="Int. J. Syst. Evol. Microbiol.">
        <title>The Global Catalogue of Microorganisms (GCM) 10K type strain sequencing project: providing services to taxonomists for standard genome sequencing and annotation.</title>
        <authorList>
            <consortium name="The Broad Institute Genomics Platform"/>
            <consortium name="The Broad Institute Genome Sequencing Center for Infectious Disease"/>
            <person name="Wu L."/>
            <person name="Ma J."/>
        </authorList>
    </citation>
    <scope>NUCLEOTIDE SEQUENCE [LARGE SCALE GENOMIC DNA]</scope>
    <source>
        <strain evidence="9">JCM 9687</strain>
    </source>
</reference>
<comment type="similarity">
    <text evidence="1">In the C-terminal section; belongs to the class-I pyridoxal-phosphate-dependent aminotransferase family.</text>
</comment>
<keyword evidence="8" id="KW-0032">Aminotransferase</keyword>
<evidence type="ECO:0000256" key="2">
    <source>
        <dbReference type="ARBA" id="ARBA00022898"/>
    </source>
</evidence>
<evidence type="ECO:0000256" key="5">
    <source>
        <dbReference type="ARBA" id="ARBA00023163"/>
    </source>
</evidence>
<dbReference type="InterPro" id="IPR036388">
    <property type="entry name" value="WH-like_DNA-bd_sf"/>
</dbReference>
<proteinExistence type="inferred from homology"/>
<dbReference type="EMBL" id="BAAAYK010000038">
    <property type="protein sequence ID" value="GAA3364958.1"/>
    <property type="molecule type" value="Genomic_DNA"/>
</dbReference>
<dbReference type="PROSITE" id="PS50949">
    <property type="entry name" value="HTH_GNTR"/>
    <property type="match status" value="1"/>
</dbReference>
<evidence type="ECO:0000256" key="4">
    <source>
        <dbReference type="ARBA" id="ARBA00023125"/>
    </source>
</evidence>
<dbReference type="RefSeq" id="WP_258343936.1">
    <property type="nucleotide sequence ID" value="NZ_BAAAYK010000013.1"/>
</dbReference>
<dbReference type="GO" id="GO:0008483">
    <property type="term" value="F:transaminase activity"/>
    <property type="evidence" value="ECO:0007669"/>
    <property type="project" value="UniProtKB-KW"/>
</dbReference>
<name>A0ABP6S0M0_9PSEU</name>
<dbReference type="Gene3D" id="3.90.1150.10">
    <property type="entry name" value="Aspartate Aminotransferase, domain 1"/>
    <property type="match status" value="1"/>
</dbReference>
<comment type="caution">
    <text evidence="8">The sequence shown here is derived from an EMBL/GenBank/DDBJ whole genome shotgun (WGS) entry which is preliminary data.</text>
</comment>
<dbReference type="Gene3D" id="3.40.640.10">
    <property type="entry name" value="Type I PLP-dependent aspartate aminotransferase-like (Major domain)"/>
    <property type="match status" value="1"/>
</dbReference>
<evidence type="ECO:0000256" key="3">
    <source>
        <dbReference type="ARBA" id="ARBA00023015"/>
    </source>
</evidence>
<dbReference type="PANTHER" id="PTHR46577:SF1">
    <property type="entry name" value="HTH-TYPE TRANSCRIPTIONAL REGULATORY PROTEIN GABR"/>
    <property type="match status" value="1"/>
</dbReference>
<dbReference type="InterPro" id="IPR036390">
    <property type="entry name" value="WH_DNA-bd_sf"/>
</dbReference>
<evidence type="ECO:0000313" key="9">
    <source>
        <dbReference type="Proteomes" id="UP001500483"/>
    </source>
</evidence>
<dbReference type="EMBL" id="BAAAYK010000013">
    <property type="protein sequence ID" value="GAA3353281.1"/>
    <property type="molecule type" value="Genomic_DNA"/>
</dbReference>
<dbReference type="InterPro" id="IPR015421">
    <property type="entry name" value="PyrdxlP-dep_Trfase_major"/>
</dbReference>
<dbReference type="PANTHER" id="PTHR46577">
    <property type="entry name" value="HTH-TYPE TRANSCRIPTIONAL REGULATORY PROTEIN GABR"/>
    <property type="match status" value="1"/>
</dbReference>
<organism evidence="8 9">
    <name type="scientific">Saccharopolyspora gregorii</name>
    <dbReference type="NCBI Taxonomy" id="33914"/>
    <lineage>
        <taxon>Bacteria</taxon>
        <taxon>Bacillati</taxon>
        <taxon>Actinomycetota</taxon>
        <taxon>Actinomycetes</taxon>
        <taxon>Pseudonocardiales</taxon>
        <taxon>Pseudonocardiaceae</taxon>
        <taxon>Saccharopolyspora</taxon>
    </lineage>
</organism>
<evidence type="ECO:0000259" key="6">
    <source>
        <dbReference type="PROSITE" id="PS50949"/>
    </source>
</evidence>
<sequence>MIGRIGSRGIAELLGSWHSGRATSGGLHQAVRQLVLDGRLPPGTRLPAEREFADALGVSRTLVVRALDLLRDEGFAASRQGSGSWVRLPGDRAHTDPGGWPPSTPDLINLAQATLPAPPEFTAALDRARCRIPAELGGHGYQALGLPELRERIAEHHTRRGLPTNPRQVLVTNGAQHAFALVLRTLVSPGERVLVEHPTYPNPLQAIRGAGAEAVAVPMLAEGWDLDLMSATLQQTTPKLAYLIPDFQNPTGIQMTAQDRERLVAMLRRTRTTAVVDETLVELDLTGRTPPPPVAAFGDDRVITIGSAGKAFWGGMRLGWVRAPEDLVQRLLLERAVMDLGSPVLEQLVLAELLADPEPALRRRREEVTGMRDSMIAELAEQVPGWRFRVPDGGLSLWCDLGTPVSSRFAIAAEEHGLRLVPGSRFAVHGHLERYLRIPYALPVEQHREVVRRLAAAAGRFDGMPDPGPLEVPIS</sequence>
<dbReference type="SUPFAM" id="SSF46785">
    <property type="entry name" value="Winged helix' DNA-binding domain"/>
    <property type="match status" value="1"/>
</dbReference>
<dbReference type="InterPro" id="IPR000524">
    <property type="entry name" value="Tscrpt_reg_HTH_GntR"/>
</dbReference>
<gene>
    <name evidence="7" type="ORF">GCM10020366_06030</name>
    <name evidence="8" type="ORF">GCM10020366_62960</name>
</gene>
<reference evidence="8" key="3">
    <citation type="submission" date="2023-12" db="EMBL/GenBank/DDBJ databases">
        <authorList>
            <person name="Sun Q."/>
            <person name="Inoue M."/>
        </authorList>
    </citation>
    <scope>NUCLEOTIDE SEQUENCE</scope>
    <source>
        <strain evidence="8">JCM 9687</strain>
    </source>
</reference>
<evidence type="ECO:0000256" key="1">
    <source>
        <dbReference type="ARBA" id="ARBA00005384"/>
    </source>
</evidence>
<reference evidence="8" key="1">
    <citation type="journal article" date="2014" name="Int. J. Syst. Evol. Microbiol.">
        <title>Complete genome of a new Firmicutes species belonging to the dominant human colonic microbiota ('Ruminococcus bicirculans') reveals two chromosomes and a selective capacity to utilize plant glucans.</title>
        <authorList>
            <consortium name="NISC Comparative Sequencing Program"/>
            <person name="Wegmann U."/>
            <person name="Louis P."/>
            <person name="Goesmann A."/>
            <person name="Henrissat B."/>
            <person name="Duncan S.H."/>
            <person name="Flint H.J."/>
        </authorList>
    </citation>
    <scope>NUCLEOTIDE SEQUENCE</scope>
    <source>
        <strain evidence="8">JCM 9687</strain>
    </source>
</reference>
<dbReference type="CDD" id="cd00609">
    <property type="entry name" value="AAT_like"/>
    <property type="match status" value="1"/>
</dbReference>
<keyword evidence="4" id="KW-0238">DNA-binding</keyword>
<evidence type="ECO:0000313" key="8">
    <source>
        <dbReference type="EMBL" id="GAA3364958.1"/>
    </source>
</evidence>
<dbReference type="Pfam" id="PF00392">
    <property type="entry name" value="GntR"/>
    <property type="match status" value="1"/>
</dbReference>
<dbReference type="InterPro" id="IPR015422">
    <property type="entry name" value="PyrdxlP-dep_Trfase_small"/>
</dbReference>
<dbReference type="InterPro" id="IPR051446">
    <property type="entry name" value="HTH_trans_reg/aminotransferase"/>
</dbReference>
<protein>
    <submittedName>
        <fullName evidence="8">PLP-dependent aminotransferase family protein</fullName>
    </submittedName>
</protein>
<keyword evidence="9" id="KW-1185">Reference proteome</keyword>
<dbReference type="InterPro" id="IPR015424">
    <property type="entry name" value="PyrdxlP-dep_Trfase"/>
</dbReference>
<feature type="domain" description="HTH gntR-type" evidence="6">
    <location>
        <begin position="21"/>
        <end position="89"/>
    </location>
</feature>
<keyword evidence="3" id="KW-0805">Transcription regulation</keyword>
<keyword evidence="2" id="KW-0663">Pyridoxal phosphate</keyword>
<dbReference type="CDD" id="cd07377">
    <property type="entry name" value="WHTH_GntR"/>
    <property type="match status" value="1"/>
</dbReference>
<dbReference type="InterPro" id="IPR004839">
    <property type="entry name" value="Aminotransferase_I/II_large"/>
</dbReference>
<dbReference type="Proteomes" id="UP001500483">
    <property type="component" value="Unassembled WGS sequence"/>
</dbReference>
<dbReference type="SUPFAM" id="SSF53383">
    <property type="entry name" value="PLP-dependent transferases"/>
    <property type="match status" value="1"/>
</dbReference>
<keyword evidence="5" id="KW-0804">Transcription</keyword>
<evidence type="ECO:0000313" key="7">
    <source>
        <dbReference type="EMBL" id="GAA3353281.1"/>
    </source>
</evidence>
<keyword evidence="8" id="KW-0808">Transferase</keyword>
<dbReference type="PRINTS" id="PR00035">
    <property type="entry name" value="HTHGNTR"/>
</dbReference>
<dbReference type="Pfam" id="PF00155">
    <property type="entry name" value="Aminotran_1_2"/>
    <property type="match status" value="1"/>
</dbReference>